<dbReference type="AlphaFoldDB" id="A0A0A9APZ3"/>
<name>A0A0A9APZ3_ARUDO</name>
<reference evidence="1" key="2">
    <citation type="journal article" date="2015" name="Data Brief">
        <title>Shoot transcriptome of the giant reed, Arundo donax.</title>
        <authorList>
            <person name="Barrero R.A."/>
            <person name="Guerrero F.D."/>
            <person name="Moolhuijzen P."/>
            <person name="Goolsby J.A."/>
            <person name="Tidwell J."/>
            <person name="Bellgard S.E."/>
            <person name="Bellgard M.I."/>
        </authorList>
    </citation>
    <scope>NUCLEOTIDE SEQUENCE</scope>
    <source>
        <tissue evidence="1">Shoot tissue taken approximately 20 cm above the soil surface</tissue>
    </source>
</reference>
<protein>
    <submittedName>
        <fullName evidence="1">Uncharacterized protein</fullName>
    </submittedName>
</protein>
<proteinExistence type="predicted"/>
<sequence length="99" mass="11315">MLGIVPCIFSTTERLAGMFMQHFFWSPHPCRLCHTFLCCLLFCFASYKSGIIAGVMYDRCVSHGMPLDYKCLFISSIMLLSPVINIRCFRQGSVKLLHL</sequence>
<evidence type="ECO:0000313" key="1">
    <source>
        <dbReference type="EMBL" id="JAD53809.1"/>
    </source>
</evidence>
<reference evidence="1" key="1">
    <citation type="submission" date="2014-09" db="EMBL/GenBank/DDBJ databases">
        <authorList>
            <person name="Magalhaes I.L.F."/>
            <person name="Oliveira U."/>
            <person name="Santos F.R."/>
            <person name="Vidigal T.H.D.A."/>
            <person name="Brescovit A.D."/>
            <person name="Santos A.J."/>
        </authorList>
    </citation>
    <scope>NUCLEOTIDE SEQUENCE</scope>
    <source>
        <tissue evidence="1">Shoot tissue taken approximately 20 cm above the soil surface</tissue>
    </source>
</reference>
<dbReference type="EMBL" id="GBRH01244086">
    <property type="protein sequence ID" value="JAD53809.1"/>
    <property type="molecule type" value="Transcribed_RNA"/>
</dbReference>
<organism evidence="1">
    <name type="scientific">Arundo donax</name>
    <name type="common">Giant reed</name>
    <name type="synonym">Donax arundinaceus</name>
    <dbReference type="NCBI Taxonomy" id="35708"/>
    <lineage>
        <taxon>Eukaryota</taxon>
        <taxon>Viridiplantae</taxon>
        <taxon>Streptophyta</taxon>
        <taxon>Embryophyta</taxon>
        <taxon>Tracheophyta</taxon>
        <taxon>Spermatophyta</taxon>
        <taxon>Magnoliopsida</taxon>
        <taxon>Liliopsida</taxon>
        <taxon>Poales</taxon>
        <taxon>Poaceae</taxon>
        <taxon>PACMAD clade</taxon>
        <taxon>Arundinoideae</taxon>
        <taxon>Arundineae</taxon>
        <taxon>Arundo</taxon>
    </lineage>
</organism>
<accession>A0A0A9APZ3</accession>